<proteinExistence type="predicted"/>
<sequence length="171" mass="19018">MFRWARSSGRSRVGRRRFCKGTRRRRFCCVSRRMRVPRGVMPGTPRRKLHLRVVEEGVVGEDEDGVEDEVGGVPLLEADACCTFGMSRRGLAQRGTQDSKVMVIRGRDWLHACGESWRGEFSVTSARSWTLVSASTSQHRVSATVGRCVSNGISLPLGLKDCISCSLSIPF</sequence>
<evidence type="ECO:0000313" key="2">
    <source>
        <dbReference type="Proteomes" id="UP000250043"/>
    </source>
</evidence>
<dbReference type="AlphaFoldDB" id="A0A8E2DIX5"/>
<evidence type="ECO:0000313" key="1">
    <source>
        <dbReference type="EMBL" id="OCH88707.1"/>
    </source>
</evidence>
<accession>A0A8E2DIX5</accession>
<dbReference type="Proteomes" id="UP000250043">
    <property type="component" value="Unassembled WGS sequence"/>
</dbReference>
<organism evidence="1 2">
    <name type="scientific">Obba rivulosa</name>
    <dbReference type="NCBI Taxonomy" id="1052685"/>
    <lineage>
        <taxon>Eukaryota</taxon>
        <taxon>Fungi</taxon>
        <taxon>Dikarya</taxon>
        <taxon>Basidiomycota</taxon>
        <taxon>Agaricomycotina</taxon>
        <taxon>Agaricomycetes</taxon>
        <taxon>Polyporales</taxon>
        <taxon>Gelatoporiaceae</taxon>
        <taxon>Obba</taxon>
    </lineage>
</organism>
<dbReference type="EMBL" id="KV722445">
    <property type="protein sequence ID" value="OCH88707.1"/>
    <property type="molecule type" value="Genomic_DNA"/>
</dbReference>
<keyword evidence="2" id="KW-1185">Reference proteome</keyword>
<reference evidence="1 2" key="1">
    <citation type="submission" date="2016-07" db="EMBL/GenBank/DDBJ databases">
        <title>Draft genome of the white-rot fungus Obba rivulosa 3A-2.</title>
        <authorList>
            <consortium name="DOE Joint Genome Institute"/>
            <person name="Miettinen O."/>
            <person name="Riley R."/>
            <person name="Acob R."/>
            <person name="Barry K."/>
            <person name="Cullen D."/>
            <person name="De Vries R."/>
            <person name="Hainaut M."/>
            <person name="Hatakka A."/>
            <person name="Henrissat B."/>
            <person name="Hilden K."/>
            <person name="Kuo R."/>
            <person name="Labutti K."/>
            <person name="Lipzen A."/>
            <person name="Makela M.R."/>
            <person name="Sandor L."/>
            <person name="Spatafora J.W."/>
            <person name="Grigoriev I.V."/>
            <person name="Hibbett D.S."/>
        </authorList>
    </citation>
    <scope>NUCLEOTIDE SEQUENCE [LARGE SCALE GENOMIC DNA]</scope>
    <source>
        <strain evidence="1 2">3A-2</strain>
    </source>
</reference>
<protein>
    <submittedName>
        <fullName evidence="1">Uncharacterized protein</fullName>
    </submittedName>
</protein>
<gene>
    <name evidence="1" type="ORF">OBBRIDRAFT_66720</name>
</gene>
<name>A0A8E2DIX5_9APHY</name>